<dbReference type="EMBL" id="CM051405">
    <property type="protein sequence ID" value="KAJ4704465.1"/>
    <property type="molecule type" value="Genomic_DNA"/>
</dbReference>
<keyword evidence="2" id="KW-1185">Reference proteome</keyword>
<sequence length="640" mass="71282">MANLSTHMQILTLGSNLIHGNIPIGIGNLVNLSLLELGHNNLGGRVPDVIGKLQKLEGLHLNGNKFSGLIPSALGNLTILTRNFMEKNKFEGSIPPNLGNCQKLQVLNLSSNNLSGTVPKQLMGLSSLSISLVMSHNFLTGEIPSSLDDCISLERLYLGNNTFDGAIPQSFKSLRGLEELDLSCNNLSEKIPKFLGKLTSLRHLNLSYNYLDGEVSQEEIFANASAISLVGNDKLCGGVPNLLLPKCSRKSPGKHPGLKVVIPVTIAVIFVILLFSSFVIYCIVKAFRGRRSTSYSNDGQSGLSYSDISRSTDKFSEVNLIGSGSFGYVYRGILVDERIVAIKVLKLQQQGALKSFIDECNALRSIRHRNILRIITTCSSVDHEGNDFKCLVFDFMSNGSLDLWLHPSANDQHQNKKLSLLQRLNIAIDVASALDYLHHYCETPIAHCDLKPSNILLNEDMTALSVTLDWQNSSLKHQIIPPKINHVNWAQGFHRLYSSRVHEWPFSILGDIYSFGILLLEIVTGKRPTDDMFNDDLSIHRFVSMALPDHVMEIIDPLMTFEEENPDENFEHGVEEKALIIDIDSQVYKHRKLEECLVSVMRIGQVCSTASPRERMAVNSVVNNLHAIRDSFLRFQKRKI</sequence>
<reference evidence="1 2" key="1">
    <citation type="journal article" date="2023" name="Science">
        <title>Complex scaffold remodeling in plant triterpene biosynthesis.</title>
        <authorList>
            <person name="De La Pena R."/>
            <person name="Hodgson H."/>
            <person name="Liu J.C."/>
            <person name="Stephenson M.J."/>
            <person name="Martin A.C."/>
            <person name="Owen C."/>
            <person name="Harkess A."/>
            <person name="Leebens-Mack J."/>
            <person name="Jimenez L.E."/>
            <person name="Osbourn A."/>
            <person name="Sattely E.S."/>
        </authorList>
    </citation>
    <scope>NUCLEOTIDE SEQUENCE [LARGE SCALE GENOMIC DNA]</scope>
    <source>
        <strain evidence="2">cv. JPN11</strain>
        <tissue evidence="1">Leaf</tissue>
    </source>
</reference>
<proteinExistence type="predicted"/>
<name>A0ACC1WZ49_MELAZ</name>
<evidence type="ECO:0000313" key="1">
    <source>
        <dbReference type="EMBL" id="KAJ4704465.1"/>
    </source>
</evidence>
<evidence type="ECO:0000313" key="2">
    <source>
        <dbReference type="Proteomes" id="UP001164539"/>
    </source>
</evidence>
<protein>
    <submittedName>
        <fullName evidence="1">Receptor-like protein kinase</fullName>
    </submittedName>
</protein>
<accession>A0ACC1WZ49</accession>
<organism evidence="1 2">
    <name type="scientific">Melia azedarach</name>
    <name type="common">Chinaberry tree</name>
    <dbReference type="NCBI Taxonomy" id="155640"/>
    <lineage>
        <taxon>Eukaryota</taxon>
        <taxon>Viridiplantae</taxon>
        <taxon>Streptophyta</taxon>
        <taxon>Embryophyta</taxon>
        <taxon>Tracheophyta</taxon>
        <taxon>Spermatophyta</taxon>
        <taxon>Magnoliopsida</taxon>
        <taxon>eudicotyledons</taxon>
        <taxon>Gunneridae</taxon>
        <taxon>Pentapetalae</taxon>
        <taxon>rosids</taxon>
        <taxon>malvids</taxon>
        <taxon>Sapindales</taxon>
        <taxon>Meliaceae</taxon>
        <taxon>Melia</taxon>
    </lineage>
</organism>
<dbReference type="Proteomes" id="UP001164539">
    <property type="component" value="Chromosome 12"/>
</dbReference>
<comment type="caution">
    <text evidence="1">The sequence shown here is derived from an EMBL/GenBank/DDBJ whole genome shotgun (WGS) entry which is preliminary data.</text>
</comment>
<gene>
    <name evidence="1" type="ORF">OWV82_021368</name>
</gene>